<dbReference type="GeneID" id="28822004"/>
<dbReference type="InterPro" id="IPR002018">
    <property type="entry name" value="CarbesteraseB"/>
</dbReference>
<dbReference type="EC" id="3.1.1.-" evidence="3"/>
<name>A0A194WU21_MOLSC</name>
<dbReference type="Pfam" id="PF00135">
    <property type="entry name" value="COesterase"/>
    <property type="match status" value="1"/>
</dbReference>
<dbReference type="PROSITE" id="PS00122">
    <property type="entry name" value="CARBOXYLESTERASE_B_1"/>
    <property type="match status" value="1"/>
</dbReference>
<dbReference type="SUPFAM" id="SSF53474">
    <property type="entry name" value="alpha/beta-Hydrolases"/>
    <property type="match status" value="1"/>
</dbReference>
<evidence type="ECO:0000313" key="6">
    <source>
        <dbReference type="Proteomes" id="UP000070700"/>
    </source>
</evidence>
<keyword evidence="6" id="KW-1185">Reference proteome</keyword>
<dbReference type="PROSITE" id="PS00941">
    <property type="entry name" value="CARBOXYLESTERASE_B_2"/>
    <property type="match status" value="1"/>
</dbReference>
<protein>
    <recommendedName>
        <fullName evidence="3">Carboxylic ester hydrolase</fullName>
        <ecNumber evidence="3">3.1.1.-</ecNumber>
    </recommendedName>
</protein>
<dbReference type="InterPro" id="IPR019826">
    <property type="entry name" value="Carboxylesterase_B_AS"/>
</dbReference>
<dbReference type="Proteomes" id="UP000070700">
    <property type="component" value="Unassembled WGS sequence"/>
</dbReference>
<dbReference type="STRING" id="149040.A0A194WU21"/>
<evidence type="ECO:0000313" key="5">
    <source>
        <dbReference type="EMBL" id="KUJ11453.1"/>
    </source>
</evidence>
<keyword evidence="2 3" id="KW-0378">Hydrolase</keyword>
<dbReference type="InParanoid" id="A0A194WU21"/>
<evidence type="ECO:0000259" key="4">
    <source>
        <dbReference type="Pfam" id="PF00135"/>
    </source>
</evidence>
<dbReference type="EMBL" id="KQ947426">
    <property type="protein sequence ID" value="KUJ11453.1"/>
    <property type="molecule type" value="Genomic_DNA"/>
</dbReference>
<dbReference type="RefSeq" id="XP_018065808.1">
    <property type="nucleotide sequence ID" value="XM_018212278.1"/>
</dbReference>
<dbReference type="InterPro" id="IPR019819">
    <property type="entry name" value="Carboxylesterase_B_CS"/>
</dbReference>
<dbReference type="PANTHER" id="PTHR43918">
    <property type="entry name" value="ACETYLCHOLINESTERASE"/>
    <property type="match status" value="1"/>
</dbReference>
<evidence type="ECO:0000256" key="3">
    <source>
        <dbReference type="RuleBase" id="RU361235"/>
    </source>
</evidence>
<reference evidence="5 6" key="1">
    <citation type="submission" date="2015-10" db="EMBL/GenBank/DDBJ databases">
        <title>Full genome of DAOMC 229536 Phialocephala scopiformis, a fungal endophyte of spruce producing the potent anti-insectan compound rugulosin.</title>
        <authorList>
            <consortium name="DOE Joint Genome Institute"/>
            <person name="Walker A.K."/>
            <person name="Frasz S.L."/>
            <person name="Seifert K.A."/>
            <person name="Miller J.D."/>
            <person name="Mondo S.J."/>
            <person name="Labutti K."/>
            <person name="Lipzen A."/>
            <person name="Dockter R."/>
            <person name="Kennedy M."/>
            <person name="Grigoriev I.V."/>
            <person name="Spatafora J.W."/>
        </authorList>
    </citation>
    <scope>NUCLEOTIDE SEQUENCE [LARGE SCALE GENOMIC DNA]</scope>
    <source>
        <strain evidence="5 6">CBS 120377</strain>
    </source>
</reference>
<gene>
    <name evidence="5" type="ORF">LY89DRAFT_654072</name>
</gene>
<organism evidence="5 6">
    <name type="scientific">Mollisia scopiformis</name>
    <name type="common">Conifer needle endophyte fungus</name>
    <name type="synonym">Phialocephala scopiformis</name>
    <dbReference type="NCBI Taxonomy" id="149040"/>
    <lineage>
        <taxon>Eukaryota</taxon>
        <taxon>Fungi</taxon>
        <taxon>Dikarya</taxon>
        <taxon>Ascomycota</taxon>
        <taxon>Pezizomycotina</taxon>
        <taxon>Leotiomycetes</taxon>
        <taxon>Helotiales</taxon>
        <taxon>Mollisiaceae</taxon>
        <taxon>Mollisia</taxon>
    </lineage>
</organism>
<accession>A0A194WU21</accession>
<dbReference type="OrthoDB" id="408631at2759"/>
<feature type="signal peptide" evidence="3">
    <location>
        <begin position="1"/>
        <end position="18"/>
    </location>
</feature>
<dbReference type="GO" id="GO:0052689">
    <property type="term" value="F:carboxylic ester hydrolase activity"/>
    <property type="evidence" value="ECO:0007669"/>
    <property type="project" value="TreeGrafter"/>
</dbReference>
<proteinExistence type="inferred from homology"/>
<keyword evidence="3" id="KW-0732">Signal</keyword>
<comment type="similarity">
    <text evidence="1 3">Belongs to the type-B carboxylesterase/lipase family.</text>
</comment>
<dbReference type="AlphaFoldDB" id="A0A194WU21"/>
<sequence>MVALNILFAISFCYIVEAAPPVKRAANPTVTVPSLGTVIGTATSVINQPTVTGLVNAYLGVPFASPPERFSPASAQSAWPTPIVAQISKPACIQQFSGTAADQAFLEYLYDNPGGPPPEESEDCLYLNIFAPQDASSSNAKAVMFWIYGGAPQFGWEGDLIYNGSSLAVNHDVVVVASGYRNNIFGYPNSPELSVAESNLAFLDQRLALQWVHDNINAFGGDPDQVMIFGESSGGYAVKQLLALPPDPLPYASAIMESEAASAGANSTGWDAVAAEFGCTTAASQLECMRGISATEIKTYISDNSLSFLPGYDGVTCADSSTIDAAIEAGTFAKVPFLIGTNSNEGTPFVTELDPSNGATVVEIVYEVTGLNISLLVDALTSIYGSGIIDTVNVFASQVITDLVFTCPTASLFTLAANNGYDVWRYYYNADIPNEQKFTNAGAWHSSEIPQVWGTYSTVGATTAQIQLSSYMQGVWSGFAKNPSAGPGWTRYGTSLLGLELGVIGGLANPTGEVTVLTAVADYACVILDTLDEQAGLSKRKGRGL</sequence>
<dbReference type="PANTHER" id="PTHR43918:SF4">
    <property type="entry name" value="CARBOXYLIC ESTER HYDROLASE"/>
    <property type="match status" value="1"/>
</dbReference>
<evidence type="ECO:0000256" key="1">
    <source>
        <dbReference type="ARBA" id="ARBA00005964"/>
    </source>
</evidence>
<dbReference type="Gene3D" id="3.40.50.1820">
    <property type="entry name" value="alpha/beta hydrolase"/>
    <property type="match status" value="1"/>
</dbReference>
<dbReference type="InterPro" id="IPR050654">
    <property type="entry name" value="AChE-related_enzymes"/>
</dbReference>
<feature type="domain" description="Carboxylesterase type B" evidence="4">
    <location>
        <begin position="27"/>
        <end position="482"/>
    </location>
</feature>
<dbReference type="InterPro" id="IPR029058">
    <property type="entry name" value="AB_hydrolase_fold"/>
</dbReference>
<feature type="chain" id="PRO_5008443850" description="Carboxylic ester hydrolase" evidence="3">
    <location>
        <begin position="19"/>
        <end position="545"/>
    </location>
</feature>
<evidence type="ECO:0000256" key="2">
    <source>
        <dbReference type="ARBA" id="ARBA00022801"/>
    </source>
</evidence>
<dbReference type="KEGG" id="psco:LY89DRAFT_654072"/>